<dbReference type="EMBL" id="NFEZ01000003">
    <property type="protein sequence ID" value="PLT47520.1"/>
    <property type="molecule type" value="Genomic_DNA"/>
</dbReference>
<keyword evidence="2" id="KW-0548">Nucleotidyltransferase</keyword>
<evidence type="ECO:0000313" key="2">
    <source>
        <dbReference type="EMBL" id="PLT47520.1"/>
    </source>
</evidence>
<evidence type="ECO:0000313" key="3">
    <source>
        <dbReference type="Proteomes" id="UP000234789"/>
    </source>
</evidence>
<accession>A0A2N5NB78</accession>
<feature type="compositionally biased region" description="Pro residues" evidence="1">
    <location>
        <begin position="265"/>
        <end position="296"/>
    </location>
</feature>
<dbReference type="AlphaFoldDB" id="A0A2N5NB78"/>
<organism evidence="2 3">
    <name type="scientific">Paenibacillus pasadenensis</name>
    <dbReference type="NCBI Taxonomy" id="217090"/>
    <lineage>
        <taxon>Bacteria</taxon>
        <taxon>Bacillati</taxon>
        <taxon>Bacillota</taxon>
        <taxon>Bacilli</taxon>
        <taxon>Bacillales</taxon>
        <taxon>Paenibacillaceae</taxon>
        <taxon>Paenibacillus</taxon>
    </lineage>
</organism>
<feature type="region of interest" description="Disordered" evidence="1">
    <location>
        <begin position="1"/>
        <end position="20"/>
    </location>
</feature>
<dbReference type="GO" id="GO:0016779">
    <property type="term" value="F:nucleotidyltransferase activity"/>
    <property type="evidence" value="ECO:0007669"/>
    <property type="project" value="UniProtKB-KW"/>
</dbReference>
<feature type="compositionally biased region" description="Pro residues" evidence="1">
    <location>
        <begin position="320"/>
        <end position="343"/>
    </location>
</feature>
<dbReference type="RefSeq" id="WP_101808141.1">
    <property type="nucleotide sequence ID" value="NZ_NFEZ01000003.1"/>
</dbReference>
<protein>
    <submittedName>
        <fullName evidence="2">DNA primase</fullName>
        <ecNumber evidence="2">2.7.7.-</ecNumber>
    </submittedName>
</protein>
<sequence>MQSDIETDGQPADGWHHSTSMERSLLGRLVNRRNKVKAEKPPKYIPKQLVGAEALSPVSLQLSFSKPLAPEELEAAPAYLKLSGGLQVTGCPRLKNGSRASYIVPTSLQQPGKRYACAFRGGDKLGFRAGVDRIFFRRAVACAYDTVELAASLGDAVVDVGRVTEAVRPELAGSGFELSADNVFEGRYYQIVPPLDGLTVQISPERGQTLEATYIPGTQLASARQAPRFRLPAGFAFTSGQRYAVSAEWARIGQDEFTAPAYRLPAPPHSAPPHSAPPHSAPPHSAPPHSAPPHSAPPHSASPHSASPHSASPHSASPHSAPPHSAPPHSAPMLPSPKLPAPAPERLRPLAALPAPSPARRSPN</sequence>
<gene>
    <name evidence="2" type="ORF">B8V81_1744</name>
</gene>
<proteinExistence type="predicted"/>
<evidence type="ECO:0000256" key="1">
    <source>
        <dbReference type="SAM" id="MobiDB-lite"/>
    </source>
</evidence>
<dbReference type="Proteomes" id="UP000234789">
    <property type="component" value="Unassembled WGS sequence"/>
</dbReference>
<dbReference type="EC" id="2.7.7.-" evidence="2"/>
<reference evidence="2 3" key="1">
    <citation type="submission" date="2017-05" db="EMBL/GenBank/DDBJ databases">
        <title>Functional genome analysis of Paenibacillus pasadenensis strain R16: insights on endophytic life style and antifungal activity.</title>
        <authorList>
            <person name="Passera A."/>
            <person name="Marcolungo L."/>
            <person name="Casati P."/>
            <person name="Brasca M."/>
            <person name="Quaglino F."/>
            <person name="Delledonne M."/>
        </authorList>
    </citation>
    <scope>NUCLEOTIDE SEQUENCE [LARGE SCALE GENOMIC DNA]</scope>
    <source>
        <strain evidence="2 3">R16</strain>
    </source>
</reference>
<comment type="caution">
    <text evidence="2">The sequence shown here is derived from an EMBL/GenBank/DDBJ whole genome shotgun (WGS) entry which is preliminary data.</text>
</comment>
<feature type="compositionally biased region" description="Low complexity" evidence="1">
    <location>
        <begin position="297"/>
        <end position="319"/>
    </location>
</feature>
<name>A0A2N5NB78_9BACL</name>
<feature type="compositionally biased region" description="Low complexity" evidence="1">
    <location>
        <begin position="349"/>
        <end position="364"/>
    </location>
</feature>
<keyword evidence="2" id="KW-0808">Transferase</keyword>
<feature type="region of interest" description="Disordered" evidence="1">
    <location>
        <begin position="261"/>
        <end position="364"/>
    </location>
</feature>
<keyword evidence="3" id="KW-1185">Reference proteome</keyword>